<keyword evidence="1" id="KW-0472">Membrane</keyword>
<dbReference type="EMBL" id="DXBO01000129">
    <property type="protein sequence ID" value="HIZ48805.1"/>
    <property type="molecule type" value="Genomic_DNA"/>
</dbReference>
<dbReference type="Proteomes" id="UP000824031">
    <property type="component" value="Unassembled WGS sequence"/>
</dbReference>
<keyword evidence="1" id="KW-1133">Transmembrane helix</keyword>
<evidence type="ECO:0000313" key="3">
    <source>
        <dbReference type="Proteomes" id="UP000824031"/>
    </source>
</evidence>
<reference evidence="2" key="1">
    <citation type="journal article" date="2021" name="PeerJ">
        <title>Extensive microbial diversity within the chicken gut microbiome revealed by metagenomics and culture.</title>
        <authorList>
            <person name="Gilroy R."/>
            <person name="Ravi A."/>
            <person name="Getino M."/>
            <person name="Pursley I."/>
            <person name="Horton D.L."/>
            <person name="Alikhan N.F."/>
            <person name="Baker D."/>
            <person name="Gharbi K."/>
            <person name="Hall N."/>
            <person name="Watson M."/>
            <person name="Adriaenssens E.M."/>
            <person name="Foster-Nyarko E."/>
            <person name="Jarju S."/>
            <person name="Secka A."/>
            <person name="Antonio M."/>
            <person name="Oren A."/>
            <person name="Chaudhuri R.R."/>
            <person name="La Ragione R."/>
            <person name="Hildebrand F."/>
            <person name="Pallen M.J."/>
        </authorList>
    </citation>
    <scope>NUCLEOTIDE SEQUENCE</scope>
    <source>
        <strain evidence="2">3436</strain>
    </source>
</reference>
<sequence>MEKEFATLPAPAQRLLGSSTGALVLGPLWLLWHGGWRTALRCYLPLVLADACSCGLVGFGMAHRSGLWVQLGTWGMVLCLAAGFACNVYGSFRWPQLALPRTRHLAAPLVWLAGVCLLLFLAMELGGRI</sequence>
<feature type="transmembrane region" description="Helical" evidence="1">
    <location>
        <begin position="104"/>
        <end position="123"/>
    </location>
</feature>
<feature type="transmembrane region" description="Helical" evidence="1">
    <location>
        <begin position="12"/>
        <end position="31"/>
    </location>
</feature>
<accession>A0A9D2F4K1</accession>
<evidence type="ECO:0000313" key="2">
    <source>
        <dbReference type="EMBL" id="HIZ48805.1"/>
    </source>
</evidence>
<feature type="transmembrane region" description="Helical" evidence="1">
    <location>
        <begin position="74"/>
        <end position="92"/>
    </location>
</feature>
<dbReference type="AlphaFoldDB" id="A0A9D2F4K1"/>
<organism evidence="2 3">
    <name type="scientific">Candidatus Gemmiger excrementavium</name>
    <dbReference type="NCBI Taxonomy" id="2838608"/>
    <lineage>
        <taxon>Bacteria</taxon>
        <taxon>Bacillati</taxon>
        <taxon>Bacillota</taxon>
        <taxon>Clostridia</taxon>
        <taxon>Eubacteriales</taxon>
        <taxon>Gemmiger</taxon>
    </lineage>
</organism>
<name>A0A9D2F4K1_9FIRM</name>
<evidence type="ECO:0000256" key="1">
    <source>
        <dbReference type="SAM" id="Phobius"/>
    </source>
</evidence>
<proteinExistence type="predicted"/>
<protein>
    <submittedName>
        <fullName evidence="2">DUF2628 domain-containing protein</fullName>
    </submittedName>
</protein>
<reference evidence="2" key="2">
    <citation type="submission" date="2021-04" db="EMBL/GenBank/DDBJ databases">
        <authorList>
            <person name="Gilroy R."/>
        </authorList>
    </citation>
    <scope>NUCLEOTIDE SEQUENCE</scope>
    <source>
        <strain evidence="2">3436</strain>
    </source>
</reference>
<feature type="transmembrane region" description="Helical" evidence="1">
    <location>
        <begin position="43"/>
        <end position="62"/>
    </location>
</feature>
<keyword evidence="1" id="KW-0812">Transmembrane</keyword>
<comment type="caution">
    <text evidence="2">The sequence shown here is derived from an EMBL/GenBank/DDBJ whole genome shotgun (WGS) entry which is preliminary data.</text>
</comment>
<gene>
    <name evidence="2" type="ORF">H9810_08810</name>
</gene>